<proteinExistence type="predicted"/>
<gene>
    <name evidence="2" type="ORF">GCM10011515_21380</name>
</gene>
<feature type="transmembrane region" description="Helical" evidence="1">
    <location>
        <begin position="52"/>
        <end position="72"/>
    </location>
</feature>
<evidence type="ECO:0000313" key="2">
    <source>
        <dbReference type="EMBL" id="GGE01339.1"/>
    </source>
</evidence>
<dbReference type="RefSeq" id="WP_188645125.1">
    <property type="nucleotide sequence ID" value="NZ_BMKL01000001.1"/>
</dbReference>
<evidence type="ECO:0000313" key="3">
    <source>
        <dbReference type="Proteomes" id="UP000619041"/>
    </source>
</evidence>
<keyword evidence="1" id="KW-1133">Transmembrane helix</keyword>
<sequence>MADLTRDSDRVLSEARRLRDDNRAGGRHRRVAAQSIGRESRKLKTRHWAVKLRNIVIALFAIWVAAGVFGWIVSGIGFMGVMALIVASIVAVAVLGNYPKLKVPQRADLTRATDARQLVGRTELWLEAQRPALPAPAADMVGKIGVQLDALGLQLEGIDQNHPAAREIRTLVGETLPEMVDSYRRIPTHLRSEERAGATPDDQLAGGLGKISDELGRVTRQLAEGSLDDLAVKTRYLDYKYGEDIALPSPSIKDPA</sequence>
<evidence type="ECO:0008006" key="4">
    <source>
        <dbReference type="Google" id="ProtNLM"/>
    </source>
</evidence>
<organism evidence="2 3">
    <name type="scientific">Tsuneonella deserti</name>
    <dbReference type="NCBI Taxonomy" id="2035528"/>
    <lineage>
        <taxon>Bacteria</taxon>
        <taxon>Pseudomonadati</taxon>
        <taxon>Pseudomonadota</taxon>
        <taxon>Alphaproteobacteria</taxon>
        <taxon>Sphingomonadales</taxon>
        <taxon>Erythrobacteraceae</taxon>
        <taxon>Tsuneonella</taxon>
    </lineage>
</organism>
<reference evidence="3" key="1">
    <citation type="journal article" date="2019" name="Int. J. Syst. Evol. Microbiol.">
        <title>The Global Catalogue of Microorganisms (GCM) 10K type strain sequencing project: providing services to taxonomists for standard genome sequencing and annotation.</title>
        <authorList>
            <consortium name="The Broad Institute Genomics Platform"/>
            <consortium name="The Broad Institute Genome Sequencing Center for Infectious Disease"/>
            <person name="Wu L."/>
            <person name="Ma J."/>
        </authorList>
    </citation>
    <scope>NUCLEOTIDE SEQUENCE [LARGE SCALE GENOMIC DNA]</scope>
    <source>
        <strain evidence="3">CGMCC 1.15959</strain>
    </source>
</reference>
<name>A0ABQ1SCA2_9SPHN</name>
<protein>
    <recommendedName>
        <fullName evidence="4">5-bromo-4-chloroindolyl phosphate hydrolysis protein</fullName>
    </recommendedName>
</protein>
<comment type="caution">
    <text evidence="2">The sequence shown here is derived from an EMBL/GenBank/DDBJ whole genome shotgun (WGS) entry which is preliminary data.</text>
</comment>
<evidence type="ECO:0000256" key="1">
    <source>
        <dbReference type="SAM" id="Phobius"/>
    </source>
</evidence>
<accession>A0ABQ1SCA2</accession>
<keyword evidence="1" id="KW-0812">Transmembrane</keyword>
<keyword evidence="3" id="KW-1185">Reference proteome</keyword>
<keyword evidence="1" id="KW-0472">Membrane</keyword>
<feature type="transmembrane region" description="Helical" evidence="1">
    <location>
        <begin position="78"/>
        <end position="98"/>
    </location>
</feature>
<dbReference type="EMBL" id="BMKL01000001">
    <property type="protein sequence ID" value="GGE01339.1"/>
    <property type="molecule type" value="Genomic_DNA"/>
</dbReference>
<dbReference type="Proteomes" id="UP000619041">
    <property type="component" value="Unassembled WGS sequence"/>
</dbReference>